<dbReference type="Pfam" id="PF01047">
    <property type="entry name" value="MarR"/>
    <property type="match status" value="1"/>
</dbReference>
<dbReference type="PANTHER" id="PTHR39515:SF2">
    <property type="entry name" value="HTH-TYPE TRANSCRIPTIONAL REGULATOR RV0880"/>
    <property type="match status" value="1"/>
</dbReference>
<dbReference type="InterPro" id="IPR036388">
    <property type="entry name" value="WH-like_DNA-bd_sf"/>
</dbReference>
<keyword evidence="2" id="KW-0238">DNA-binding</keyword>
<dbReference type="SUPFAM" id="SSF46785">
    <property type="entry name" value="Winged helix' DNA-binding domain"/>
    <property type="match status" value="2"/>
</dbReference>
<evidence type="ECO:0000259" key="1">
    <source>
        <dbReference type="PROSITE" id="PS50995"/>
    </source>
</evidence>
<dbReference type="EMBL" id="OANT01000009">
    <property type="protein sequence ID" value="SNX46183.1"/>
    <property type="molecule type" value="Genomic_DNA"/>
</dbReference>
<dbReference type="Gene3D" id="1.10.10.10">
    <property type="entry name" value="Winged helix-like DNA-binding domain superfamily/Winged helix DNA-binding domain"/>
    <property type="match status" value="2"/>
</dbReference>
<keyword evidence="3" id="KW-1185">Reference proteome</keyword>
<dbReference type="InterPro" id="IPR000835">
    <property type="entry name" value="HTH_MarR-typ"/>
</dbReference>
<feature type="domain" description="HTH marR-type" evidence="1">
    <location>
        <begin position="177"/>
        <end position="309"/>
    </location>
</feature>
<dbReference type="PROSITE" id="PS50995">
    <property type="entry name" value="HTH_MARR_2"/>
    <property type="match status" value="1"/>
</dbReference>
<sequence>MSRQKGQLLYQTKTMPPSKVINTSAQLQMMFMQLERILRQEYRRNGTVRHSETIGPILGLLHEFEAVTPSEIANLTSLAMPSVSRALNHLLIAREISHHTNPIDRRSSIFYINQHGQDHVQEMRALNYAVLTGPKNLFKSTDTEIIQDSVNIIISMLIKINQNHSTDHLLSEQIYNSEHSTGTLRMLTMHMSKYMRQGKLNSRLHPTQTTILQIIENYEQITPSELGNMEYLQRSAVTQMLSPLLSMGLIEKLGGSTDGRYRYLGLTDSGKKFLFHIKEEQRQHLTNIMTGLNTSELAKLNKCTSIINSITALSNSCEN</sequence>
<dbReference type="PANTHER" id="PTHR39515">
    <property type="entry name" value="CONSERVED PROTEIN"/>
    <property type="match status" value="1"/>
</dbReference>
<dbReference type="Proteomes" id="UP000219042">
    <property type="component" value="Unassembled WGS sequence"/>
</dbReference>
<dbReference type="PRINTS" id="PR00598">
    <property type="entry name" value="HTHMARR"/>
</dbReference>
<evidence type="ECO:0000313" key="3">
    <source>
        <dbReference type="Proteomes" id="UP000219042"/>
    </source>
</evidence>
<dbReference type="InterPro" id="IPR036390">
    <property type="entry name" value="WH_DNA-bd_sf"/>
</dbReference>
<evidence type="ECO:0000313" key="2">
    <source>
        <dbReference type="EMBL" id="SNX46183.1"/>
    </source>
</evidence>
<protein>
    <submittedName>
        <fullName evidence="2">DNA-binding transcriptional regulator, MarR family</fullName>
    </submittedName>
</protein>
<organism evidence="2 3">
    <name type="scientific">Acinetobacter puyangensis</name>
    <dbReference type="NCBI Taxonomy" id="1096779"/>
    <lineage>
        <taxon>Bacteria</taxon>
        <taxon>Pseudomonadati</taxon>
        <taxon>Pseudomonadota</taxon>
        <taxon>Gammaproteobacteria</taxon>
        <taxon>Moraxellales</taxon>
        <taxon>Moraxellaceae</taxon>
        <taxon>Acinetobacter</taxon>
    </lineage>
</organism>
<dbReference type="SMART" id="SM00347">
    <property type="entry name" value="HTH_MARR"/>
    <property type="match status" value="1"/>
</dbReference>
<dbReference type="GO" id="GO:0003677">
    <property type="term" value="F:DNA binding"/>
    <property type="evidence" value="ECO:0007669"/>
    <property type="project" value="UniProtKB-KW"/>
</dbReference>
<accession>A0A240ED49</accession>
<dbReference type="RefSeq" id="WP_097079933.1">
    <property type="nucleotide sequence ID" value="NZ_BAABHT010000014.1"/>
</dbReference>
<dbReference type="AlphaFoldDB" id="A0A240ED49"/>
<dbReference type="OrthoDB" id="3237509at2"/>
<name>A0A240ED49_9GAMM</name>
<dbReference type="GO" id="GO:0003700">
    <property type="term" value="F:DNA-binding transcription factor activity"/>
    <property type="evidence" value="ECO:0007669"/>
    <property type="project" value="InterPro"/>
</dbReference>
<proteinExistence type="predicted"/>
<gene>
    <name evidence="2" type="ORF">SAMN05421731_10911</name>
</gene>
<reference evidence="3" key="1">
    <citation type="submission" date="2016-09" db="EMBL/GenBank/DDBJ databases">
        <authorList>
            <person name="Varghese N."/>
            <person name="Submissions S."/>
        </authorList>
    </citation>
    <scope>NUCLEOTIDE SEQUENCE [LARGE SCALE GENOMIC DNA]</scope>
    <source>
        <strain evidence="3">ANC 4466</strain>
    </source>
</reference>
<dbReference type="InterPro" id="IPR052526">
    <property type="entry name" value="HTH-type_Bedaq_tolerance"/>
</dbReference>